<evidence type="ECO:0000313" key="2">
    <source>
        <dbReference type="Proteomes" id="UP001055039"/>
    </source>
</evidence>
<accession>A0ABQ4UL31</accession>
<comment type="caution">
    <text evidence="1">The sequence shown here is derived from an EMBL/GenBank/DDBJ whole genome shotgun (WGS) entry which is preliminary data.</text>
</comment>
<dbReference type="Proteomes" id="UP001055039">
    <property type="component" value="Unassembled WGS sequence"/>
</dbReference>
<keyword evidence="2" id="KW-1185">Reference proteome</keyword>
<reference evidence="1" key="2">
    <citation type="submission" date="2021-08" db="EMBL/GenBank/DDBJ databases">
        <authorList>
            <person name="Tani A."/>
            <person name="Ola A."/>
            <person name="Ogura Y."/>
            <person name="Katsura K."/>
            <person name="Hayashi T."/>
        </authorList>
    </citation>
    <scope>NUCLEOTIDE SEQUENCE</scope>
    <source>
        <strain evidence="1">NBRC 15686</strain>
    </source>
</reference>
<reference evidence="1" key="1">
    <citation type="journal article" date="2021" name="Front. Microbiol.">
        <title>Comprehensive Comparative Genomics and Phenotyping of Methylobacterium Species.</title>
        <authorList>
            <person name="Alessa O."/>
            <person name="Ogura Y."/>
            <person name="Fujitani Y."/>
            <person name="Takami H."/>
            <person name="Hayashi T."/>
            <person name="Sahin N."/>
            <person name="Tani A."/>
        </authorList>
    </citation>
    <scope>NUCLEOTIDE SEQUENCE</scope>
    <source>
        <strain evidence="1">NBRC 15686</strain>
    </source>
</reference>
<proteinExistence type="predicted"/>
<evidence type="ECO:0000313" key="1">
    <source>
        <dbReference type="EMBL" id="GJE67991.1"/>
    </source>
</evidence>
<dbReference type="RefSeq" id="WP_108943160.1">
    <property type="nucleotide sequence ID" value="NZ_BAAADH010000018.1"/>
</dbReference>
<dbReference type="EMBL" id="BPRC01000039">
    <property type="protein sequence ID" value="GJE67991.1"/>
    <property type="molecule type" value="Genomic_DNA"/>
</dbReference>
<organism evidence="1 2">
    <name type="scientific">Methylorubrum aminovorans</name>
    <dbReference type="NCBI Taxonomy" id="269069"/>
    <lineage>
        <taxon>Bacteria</taxon>
        <taxon>Pseudomonadati</taxon>
        <taxon>Pseudomonadota</taxon>
        <taxon>Alphaproteobacteria</taxon>
        <taxon>Hyphomicrobiales</taxon>
        <taxon>Methylobacteriaceae</taxon>
        <taxon>Methylorubrum</taxon>
    </lineage>
</organism>
<name>A0ABQ4UL31_9HYPH</name>
<gene>
    <name evidence="1" type="primary">mauJ</name>
    <name evidence="1" type="ORF">LNAOJCKE_5227</name>
</gene>
<protein>
    <submittedName>
        <fullName evidence="1">Methylamine utilization protein MauJ</fullName>
    </submittedName>
</protein>
<sequence length="295" mass="32737">MWIPYDLTGSLKGETSAASLQRSQADRSVRDVLVGFFVRNPITQSWEIDVRAESAKEVLTVELDGMPAEIACYGDESGKLSEIIYRIKSAEPYAAFDACRHDLEDRLARWTLELGRGMAIAGWRVADPANEARWRCTPFRPSALDLDLDAVAFAPDDLKPVLRLYQRARNASDPAWRLLNAYAVLKRWRTGEAPFPAKPLRPVPTVTLEMLVHSGTLGSAVSLKDQPLTVLVDALEVWRDAVLQDLEAPGEGTHGPRGEARWRLAHMASLADLAAREMLLREIARRRGADLALAS</sequence>